<keyword evidence="10" id="KW-0406">Ion transport</keyword>
<feature type="transmembrane region" description="Helical" evidence="10">
    <location>
        <begin position="86"/>
        <end position="104"/>
    </location>
</feature>
<dbReference type="RefSeq" id="WP_345397844.1">
    <property type="nucleotide sequence ID" value="NZ_BAABLA010000027.1"/>
</dbReference>
<reference evidence="12" key="1">
    <citation type="journal article" date="2019" name="Int. J. Syst. Evol. Microbiol.">
        <title>The Global Catalogue of Microorganisms (GCM) 10K type strain sequencing project: providing services to taxonomists for standard genome sequencing and annotation.</title>
        <authorList>
            <consortium name="The Broad Institute Genomics Platform"/>
            <consortium name="The Broad Institute Genome Sequencing Center for Infectious Disease"/>
            <person name="Wu L."/>
            <person name="Ma J."/>
        </authorList>
    </citation>
    <scope>NUCLEOTIDE SEQUENCE [LARGE SCALE GENOMIC DNA]</scope>
    <source>
        <strain evidence="12">KCTC 32255</strain>
    </source>
</reference>
<organism evidence="11 12">
    <name type="scientific">Haloechinothrix salitolerans</name>
    <dbReference type="NCBI Taxonomy" id="926830"/>
    <lineage>
        <taxon>Bacteria</taxon>
        <taxon>Bacillati</taxon>
        <taxon>Actinomycetota</taxon>
        <taxon>Actinomycetes</taxon>
        <taxon>Pseudonocardiales</taxon>
        <taxon>Pseudonocardiaceae</taxon>
        <taxon>Haloechinothrix</taxon>
    </lineage>
</organism>
<evidence type="ECO:0000256" key="5">
    <source>
        <dbReference type="ARBA" id="ARBA00023136"/>
    </source>
</evidence>
<evidence type="ECO:0000256" key="8">
    <source>
        <dbReference type="ARBA" id="ARBA00035585"/>
    </source>
</evidence>
<keyword evidence="10" id="KW-0479">Metal-binding</keyword>
<comment type="catalytic activity">
    <reaction evidence="8">
        <text>fluoride(in) = fluoride(out)</text>
        <dbReference type="Rhea" id="RHEA:76159"/>
        <dbReference type="ChEBI" id="CHEBI:17051"/>
    </reaction>
    <physiologicalReaction direction="left-to-right" evidence="8">
        <dbReference type="Rhea" id="RHEA:76160"/>
    </physiologicalReaction>
</comment>
<evidence type="ECO:0000313" key="11">
    <source>
        <dbReference type="EMBL" id="MFC6869495.1"/>
    </source>
</evidence>
<keyword evidence="4 10" id="KW-1133">Transmembrane helix</keyword>
<dbReference type="EMBL" id="JBHSXX010000001">
    <property type="protein sequence ID" value="MFC6869495.1"/>
    <property type="molecule type" value="Genomic_DNA"/>
</dbReference>
<dbReference type="PANTHER" id="PTHR28259">
    <property type="entry name" value="FLUORIDE EXPORT PROTEIN 1-RELATED"/>
    <property type="match status" value="1"/>
</dbReference>
<feature type="transmembrane region" description="Helical" evidence="10">
    <location>
        <begin position="21"/>
        <end position="40"/>
    </location>
</feature>
<feature type="binding site" evidence="10">
    <location>
        <position position="94"/>
    </location>
    <ligand>
        <name>Na(+)</name>
        <dbReference type="ChEBI" id="CHEBI:29101"/>
        <note>structural</note>
    </ligand>
</feature>
<feature type="transmembrane region" description="Helical" evidence="10">
    <location>
        <begin position="52"/>
        <end position="74"/>
    </location>
</feature>
<proteinExistence type="inferred from homology"/>
<comment type="function">
    <text evidence="9 10">Fluoride-specific ion channel. Important for reducing fluoride concentration in the cell, thus reducing its toxicity.</text>
</comment>
<dbReference type="HAMAP" id="MF_00454">
    <property type="entry name" value="FluC"/>
    <property type="match status" value="1"/>
</dbReference>
<keyword evidence="3 10" id="KW-0812">Transmembrane</keyword>
<dbReference type="Pfam" id="PF02537">
    <property type="entry name" value="CRCB"/>
    <property type="match status" value="1"/>
</dbReference>
<keyword evidence="5 10" id="KW-0472">Membrane</keyword>
<keyword evidence="6 10" id="KW-0407">Ion channel</keyword>
<dbReference type="InterPro" id="IPR003691">
    <property type="entry name" value="FluC"/>
</dbReference>
<comment type="caution">
    <text evidence="11">The sequence shown here is derived from an EMBL/GenBank/DDBJ whole genome shotgun (WGS) entry which is preliminary data.</text>
</comment>
<comment type="subcellular location">
    <subcellularLocation>
        <location evidence="1 10">Cell membrane</location>
        <topology evidence="1 10">Multi-pass membrane protein</topology>
    </subcellularLocation>
</comment>
<keyword evidence="10" id="KW-0813">Transport</keyword>
<keyword evidence="12" id="KW-1185">Reference proteome</keyword>
<dbReference type="Proteomes" id="UP001596337">
    <property type="component" value="Unassembled WGS sequence"/>
</dbReference>
<accession>A0ABW2C4K9</accession>
<comment type="similarity">
    <text evidence="7 10">Belongs to the fluoride channel Fluc/FEX (TC 1.A.43) family.</text>
</comment>
<evidence type="ECO:0000256" key="4">
    <source>
        <dbReference type="ARBA" id="ARBA00022989"/>
    </source>
</evidence>
<evidence type="ECO:0000256" key="7">
    <source>
        <dbReference type="ARBA" id="ARBA00035120"/>
    </source>
</evidence>
<dbReference type="PANTHER" id="PTHR28259:SF1">
    <property type="entry name" value="FLUORIDE EXPORT PROTEIN 1-RELATED"/>
    <property type="match status" value="1"/>
</dbReference>
<comment type="activity regulation">
    <text evidence="10">Na(+) is not transported, but it plays an essential structural role and its presence is essential for fluoride channel function.</text>
</comment>
<name>A0ABW2C4K9_9PSEU</name>
<evidence type="ECO:0000256" key="3">
    <source>
        <dbReference type="ARBA" id="ARBA00022692"/>
    </source>
</evidence>
<evidence type="ECO:0000256" key="6">
    <source>
        <dbReference type="ARBA" id="ARBA00023303"/>
    </source>
</evidence>
<evidence type="ECO:0000256" key="10">
    <source>
        <dbReference type="HAMAP-Rule" id="MF_00454"/>
    </source>
</evidence>
<keyword evidence="10" id="KW-0915">Sodium</keyword>
<gene>
    <name evidence="10" type="primary">fluC</name>
    <name evidence="10" type="synonym">crcB</name>
    <name evidence="11" type="ORF">ACFQGD_20370</name>
</gene>
<evidence type="ECO:0000313" key="12">
    <source>
        <dbReference type="Proteomes" id="UP001596337"/>
    </source>
</evidence>
<feature type="binding site" evidence="10">
    <location>
        <position position="97"/>
    </location>
    <ligand>
        <name>Na(+)</name>
        <dbReference type="ChEBI" id="CHEBI:29101"/>
        <note>structural</note>
    </ligand>
</feature>
<evidence type="ECO:0000256" key="9">
    <source>
        <dbReference type="ARBA" id="ARBA00049940"/>
    </source>
</evidence>
<evidence type="ECO:0000256" key="2">
    <source>
        <dbReference type="ARBA" id="ARBA00022475"/>
    </source>
</evidence>
<keyword evidence="2 10" id="KW-1003">Cell membrane</keyword>
<evidence type="ECO:0000256" key="1">
    <source>
        <dbReference type="ARBA" id="ARBA00004651"/>
    </source>
</evidence>
<feature type="transmembrane region" description="Helical" evidence="10">
    <location>
        <begin position="116"/>
        <end position="139"/>
    </location>
</feature>
<sequence length="153" mass="15609">MRTSPSQTTSAATVAPRTIRWDVVLGVAAGGGIGSLARYGLAVALPAAPGEFPWATLLANVIGCLLIGVLMAALTEAGRPHRLLRPFFGIGLLGGFTTLSTYVVEVFDAGTAGAPVVAVLYGIGTVVAALFAVVAGLMLTRAALRRNRTSEST</sequence>
<protein>
    <recommendedName>
        <fullName evidence="10">Fluoride-specific ion channel FluC</fullName>
    </recommendedName>
</protein>